<feature type="region of interest" description="Disordered" evidence="29">
    <location>
        <begin position="357"/>
        <end position="408"/>
    </location>
</feature>
<evidence type="ECO:0000256" key="21">
    <source>
        <dbReference type="ARBA" id="ARBA00023170"/>
    </source>
</evidence>
<accession>A0AAV6XMA5</accession>
<dbReference type="InterPro" id="IPR008942">
    <property type="entry name" value="ENTH_VHS"/>
</dbReference>
<evidence type="ECO:0000259" key="33">
    <source>
        <dbReference type="PROSITE" id="PS50948"/>
    </source>
</evidence>
<evidence type="ECO:0000256" key="5">
    <source>
        <dbReference type="ARBA" id="ARBA00012513"/>
    </source>
</evidence>
<keyword evidence="8" id="KW-0597">Phosphoprotein</keyword>
<feature type="compositionally biased region" description="Pro residues" evidence="29">
    <location>
        <begin position="386"/>
        <end position="405"/>
    </location>
</feature>
<keyword evidence="18" id="KW-0333">Golgi apparatus</keyword>
<dbReference type="Gene3D" id="1.20.58.150">
    <property type="entry name" value="ANTH domain"/>
    <property type="match status" value="1"/>
</dbReference>
<evidence type="ECO:0000256" key="13">
    <source>
        <dbReference type="ARBA" id="ARBA00022734"/>
    </source>
</evidence>
<evidence type="ECO:0000256" key="9">
    <source>
        <dbReference type="ARBA" id="ARBA00022583"/>
    </source>
</evidence>
<feature type="transmembrane region" description="Helical" evidence="27">
    <location>
        <begin position="1031"/>
        <end position="1051"/>
    </location>
</feature>
<keyword evidence="11 27" id="KW-0812">Transmembrane</keyword>
<dbReference type="GO" id="GO:0030276">
    <property type="term" value="F:clathrin binding"/>
    <property type="evidence" value="ECO:0007669"/>
    <property type="project" value="InterPro"/>
</dbReference>
<dbReference type="CDD" id="cd16987">
    <property type="entry name" value="ANTH_N_AP180_plant"/>
    <property type="match status" value="1"/>
</dbReference>
<evidence type="ECO:0000313" key="35">
    <source>
        <dbReference type="Proteomes" id="UP000826271"/>
    </source>
</evidence>
<comment type="subcellular location">
    <subcellularLocation>
        <location evidence="1">Cytoplasmic vesicle</location>
        <location evidence="1">Clathrin-coated vesicle</location>
    </subcellularLocation>
    <subcellularLocation>
        <location evidence="3">Golgi apparatus</location>
    </subcellularLocation>
    <subcellularLocation>
        <location evidence="4">Membrane</location>
        <location evidence="4">Clathrin-coated pit</location>
    </subcellularLocation>
    <subcellularLocation>
        <location evidence="2">Membrane</location>
        <topology evidence="2">Single-pass type I membrane protein</topology>
    </subcellularLocation>
</comment>
<dbReference type="Pfam" id="PF07651">
    <property type="entry name" value="ANTH"/>
    <property type="match status" value="1"/>
</dbReference>
<dbReference type="PANTHER" id="PTHR47976">
    <property type="entry name" value="G-TYPE LECTIN S-RECEPTOR-LIKE SERINE/THREONINE-PROTEIN KINASE SD2-5"/>
    <property type="match status" value="1"/>
</dbReference>
<dbReference type="Pfam" id="PF01453">
    <property type="entry name" value="B_lectin"/>
    <property type="match status" value="1"/>
</dbReference>
<dbReference type="InterPro" id="IPR011009">
    <property type="entry name" value="Kinase-like_dom_sf"/>
</dbReference>
<feature type="region of interest" description="Disordered" evidence="29">
    <location>
        <begin position="1374"/>
        <end position="1406"/>
    </location>
</feature>
<dbReference type="FunFam" id="1.10.510.10:FF:000248">
    <property type="entry name" value="S-receptor-like kinase 5"/>
    <property type="match status" value="1"/>
</dbReference>
<feature type="compositionally biased region" description="Polar residues" evidence="29">
    <location>
        <begin position="1397"/>
        <end position="1406"/>
    </location>
</feature>
<comment type="caution">
    <text evidence="34">The sequence shown here is derived from an EMBL/GenBank/DDBJ whole genome shotgun (WGS) entry which is preliminary data.</text>
</comment>
<evidence type="ECO:0000256" key="2">
    <source>
        <dbReference type="ARBA" id="ARBA00004479"/>
    </source>
</evidence>
<keyword evidence="20" id="KW-1015">Disulfide bond</keyword>
<evidence type="ECO:0000256" key="3">
    <source>
        <dbReference type="ARBA" id="ARBA00004555"/>
    </source>
</evidence>
<evidence type="ECO:0000259" key="31">
    <source>
        <dbReference type="PROSITE" id="PS50927"/>
    </source>
</evidence>
<keyword evidence="12" id="KW-0732">Signal</keyword>
<evidence type="ECO:0000256" key="12">
    <source>
        <dbReference type="ARBA" id="ARBA00022729"/>
    </source>
</evidence>
<keyword evidence="21" id="KW-0675">Receptor</keyword>
<comment type="catalytic activity">
    <reaction evidence="25">
        <text>L-threonyl-[protein] + ATP = O-phospho-L-threonyl-[protein] + ADP + H(+)</text>
        <dbReference type="Rhea" id="RHEA:46608"/>
        <dbReference type="Rhea" id="RHEA-COMP:11060"/>
        <dbReference type="Rhea" id="RHEA-COMP:11605"/>
        <dbReference type="ChEBI" id="CHEBI:15378"/>
        <dbReference type="ChEBI" id="CHEBI:30013"/>
        <dbReference type="ChEBI" id="CHEBI:30616"/>
        <dbReference type="ChEBI" id="CHEBI:61977"/>
        <dbReference type="ChEBI" id="CHEBI:456216"/>
        <dbReference type="EC" id="2.7.11.1"/>
    </reaction>
</comment>
<dbReference type="CDD" id="cd00028">
    <property type="entry name" value="B_lectin"/>
    <property type="match status" value="1"/>
</dbReference>
<dbReference type="InterPro" id="IPR011417">
    <property type="entry name" value="ANTH_dom"/>
</dbReference>
<sequence length="1417" mass="156656">MALRKAIGAVKDQTSIGIAKVASNMAPELEVAIVKATSHDDDPASEKYIREILQLTSYSHGYVSACVVTVSRRLGKTRDWIVALKCLMLIHRLLNEGDAVFQQEIMYATRKGTRLLNLSDFRDEAHSNSWDHSAFVRTYALYLDQRLELMIYERKKTGNGGEIERFGSREDRHNYRSPPGSNRGRDYEYYNEYRDEPNYGMRRSRSSDDVRGSTQERKDVTPLREMNPERIFGKMGHLQRLLDRFLSCRPTGLAKNERMILVALYAIVKESFKLYADICEVLAVLLDKFFDMEYQDCVKAFDAYASAAKQIDELTGLYNWCKDIGVARSSEYPEVQKITGKLLETLEEFVRDRAKAIKSPERKVESQPMPEKEEEQVPDMNEIKALPPPENYTPPPPPEPEPPKPTVEETRDLVDLRDEGVTADDQGNKFALALFAGPVTNNGNGSWEAFPSNGQPEVTSAWQNPAADTSKADWELALVESASHLSHQKAAMGGGLDPLLLNGMYDQGMVRQHVSTAQLSGGSASSVALPGPGLGKTPVLALPAPDGTVQTVGQDPFAASLTVPPPAYVQMADMEKKQHLVVQEQMVWQQYSREGMQGQASLGKIGTAGYYAPGVQPYGMPHVNGAGMPPPGIQNIAKLNPGFKASQIFWVDNDGLFLLSNNSNFAFGFTTTNDVTLFLLVVIHKSSSTIVWAANSNSPVHNVDNFVFDNTGNAYLQSGNSLIWSTNSANKEVSSLQLLDSGNLVLVGNDGNVIWQSFSYPTDTLLSNQVFDKGMKLISNPGSNNLSYSLEIKSMDMFLFAGFSPRQPYWSSGSDSRITVNKRGGEVASAVISANSWKFYDSNKVLLWQFIFSEVSDENATWVAVLGDDGFITFSMLQGALSDASSSRIPEDQCSRPAACDPYYICYPGNKCQCPSSLPSCRLMNFPSCGNSMGPIELLSVGGGLSYFALGFVEPFKKTTLDECKASCLKNCSCGVMFFESNSGNCFLFNEIGSMAGSVNGVNGPRYESFVKSSTSPGHLKKSGGAVHKRFLVIVIVVIVAFIALLSLLSAGLRLYRKEKKEVPEGSKEGSEEDNFLEGLSGMPIRFSYKDLQSATDNFTVKLGLGGFGSVYKGTLPDGTQLAVKKLEGIGQGKKEFRAEVSIIGSIHHLHLVRLKGFCVEGSHRLLVYEYMSNGSLDRWLFKNKKLDWETRYNIAVDMAKGLAYLHEDCDVKIVHCDIKPENVLLDDRFMAKVSDFGLAKLMTREQSHVFTTLRGTRGYLAPEWITNYAISEKSDVYSYGMVLLELIGGRKNFNPGESSEKSHFPSYVFKMFEEGKMKEIIDATLVIHEEDESVNVVVRIALWCIQDDMDLRPPMTRVVQMLEGLCPVPAPPMPSRLGSRDNSTCLKPISEGGTPSGPSDWNSDTYISTIRLSGPR</sequence>
<dbReference type="SUPFAM" id="SSF48464">
    <property type="entry name" value="ENTH/VHS domain"/>
    <property type="match status" value="1"/>
</dbReference>
<dbReference type="EMBL" id="WHWC01000005">
    <property type="protein sequence ID" value="KAG8381747.1"/>
    <property type="molecule type" value="Genomic_DNA"/>
</dbReference>
<dbReference type="InterPro" id="IPR000719">
    <property type="entry name" value="Prot_kinase_dom"/>
</dbReference>
<evidence type="ECO:0000256" key="6">
    <source>
        <dbReference type="ARBA" id="ARBA00022527"/>
    </source>
</evidence>
<dbReference type="Proteomes" id="UP000826271">
    <property type="component" value="Unassembled WGS sequence"/>
</dbReference>
<dbReference type="PROSITE" id="PS00107">
    <property type="entry name" value="PROTEIN_KINASE_ATP"/>
    <property type="match status" value="1"/>
</dbReference>
<dbReference type="GO" id="GO:0005905">
    <property type="term" value="C:clathrin-coated pit"/>
    <property type="evidence" value="ECO:0007669"/>
    <property type="project" value="UniProtKB-SubCell"/>
</dbReference>
<dbReference type="InterPro" id="IPR003609">
    <property type="entry name" value="Pan_app"/>
</dbReference>
<name>A0AAV6XMA5_9LAMI</name>
<evidence type="ECO:0000256" key="22">
    <source>
        <dbReference type="ARBA" id="ARBA00023176"/>
    </source>
</evidence>
<keyword evidence="14 28" id="KW-0547">Nucleotide-binding</keyword>
<dbReference type="Gene3D" id="3.30.200.20">
    <property type="entry name" value="Phosphorylase Kinase, domain 1"/>
    <property type="match status" value="1"/>
</dbReference>
<comment type="caution">
    <text evidence="27">Lacks conserved residue(s) required for the propagation of feature annotation.</text>
</comment>
<dbReference type="CDD" id="cd01098">
    <property type="entry name" value="PAN_AP_plant"/>
    <property type="match status" value="1"/>
</dbReference>
<organism evidence="34 35">
    <name type="scientific">Buddleja alternifolia</name>
    <dbReference type="NCBI Taxonomy" id="168488"/>
    <lineage>
        <taxon>Eukaryota</taxon>
        <taxon>Viridiplantae</taxon>
        <taxon>Streptophyta</taxon>
        <taxon>Embryophyta</taxon>
        <taxon>Tracheophyta</taxon>
        <taxon>Spermatophyta</taxon>
        <taxon>Magnoliopsida</taxon>
        <taxon>eudicotyledons</taxon>
        <taxon>Gunneridae</taxon>
        <taxon>Pentapetalae</taxon>
        <taxon>asterids</taxon>
        <taxon>lamiids</taxon>
        <taxon>Lamiales</taxon>
        <taxon>Scrophulariaceae</taxon>
        <taxon>Buddlejeae</taxon>
        <taxon>Buddleja</taxon>
    </lineage>
</organism>
<feature type="compositionally biased region" description="Basic and acidic residues" evidence="29">
    <location>
        <begin position="205"/>
        <end position="219"/>
    </location>
</feature>
<keyword evidence="23" id="KW-0325">Glycoprotein</keyword>
<dbReference type="GO" id="GO:0005794">
    <property type="term" value="C:Golgi apparatus"/>
    <property type="evidence" value="ECO:0007669"/>
    <property type="project" value="UniProtKB-SubCell"/>
</dbReference>
<dbReference type="InterPro" id="IPR036426">
    <property type="entry name" value="Bulb-type_lectin_dom_sf"/>
</dbReference>
<dbReference type="InterPro" id="IPR048050">
    <property type="entry name" value="ANTH_N_plant"/>
</dbReference>
<evidence type="ECO:0000256" key="11">
    <source>
        <dbReference type="ARBA" id="ARBA00022692"/>
    </source>
</evidence>
<keyword evidence="15" id="KW-0418">Kinase</keyword>
<dbReference type="EC" id="2.7.11.1" evidence="5"/>
<dbReference type="PROSITE" id="PS50011">
    <property type="entry name" value="PROTEIN_KINASE_DOM"/>
    <property type="match status" value="1"/>
</dbReference>
<evidence type="ECO:0000256" key="27">
    <source>
        <dbReference type="PROSITE-ProRule" id="PRU00243"/>
    </source>
</evidence>
<keyword evidence="17 27" id="KW-1133">Transmembrane helix</keyword>
<dbReference type="PROSITE" id="PS50948">
    <property type="entry name" value="PAN"/>
    <property type="match status" value="1"/>
</dbReference>
<evidence type="ECO:0000256" key="10">
    <source>
        <dbReference type="ARBA" id="ARBA00022679"/>
    </source>
</evidence>
<feature type="binding site" evidence="28">
    <location>
        <position position="1126"/>
    </location>
    <ligand>
        <name>ATP</name>
        <dbReference type="ChEBI" id="CHEBI:30616"/>
    </ligand>
</feature>
<dbReference type="GO" id="GO:0004674">
    <property type="term" value="F:protein serine/threonine kinase activity"/>
    <property type="evidence" value="ECO:0007669"/>
    <property type="project" value="UniProtKB-KW"/>
</dbReference>
<feature type="domain" description="Apple" evidence="33">
    <location>
        <begin position="929"/>
        <end position="1014"/>
    </location>
</feature>
<keyword evidence="13" id="KW-0430">Lectin</keyword>
<dbReference type="GO" id="GO:0005545">
    <property type="term" value="F:1-phosphatidylinositol binding"/>
    <property type="evidence" value="ECO:0007669"/>
    <property type="project" value="InterPro"/>
</dbReference>
<keyword evidence="7" id="KW-0245">EGF-like domain</keyword>
<evidence type="ECO:0000256" key="4">
    <source>
        <dbReference type="ARBA" id="ARBA00004600"/>
    </source>
</evidence>
<dbReference type="GO" id="GO:0048268">
    <property type="term" value="P:clathrin coat assembly"/>
    <property type="evidence" value="ECO:0007669"/>
    <property type="project" value="InterPro"/>
</dbReference>
<comment type="catalytic activity">
    <reaction evidence="26">
        <text>L-seryl-[protein] + ATP = O-phospho-L-seryl-[protein] + ADP + H(+)</text>
        <dbReference type="Rhea" id="RHEA:17989"/>
        <dbReference type="Rhea" id="RHEA-COMP:9863"/>
        <dbReference type="Rhea" id="RHEA-COMP:11604"/>
        <dbReference type="ChEBI" id="CHEBI:15378"/>
        <dbReference type="ChEBI" id="CHEBI:29999"/>
        <dbReference type="ChEBI" id="CHEBI:30616"/>
        <dbReference type="ChEBI" id="CHEBI:83421"/>
        <dbReference type="ChEBI" id="CHEBI:456216"/>
        <dbReference type="EC" id="2.7.11.1"/>
    </reaction>
</comment>
<dbReference type="FunFam" id="1.20.58.150:FF:000005">
    <property type="entry name" value="putative clathrin assembly protein At2g25430"/>
    <property type="match status" value="1"/>
</dbReference>
<dbReference type="InterPro" id="IPR014712">
    <property type="entry name" value="ANTH_dom_sf"/>
</dbReference>
<dbReference type="Gene3D" id="1.10.510.10">
    <property type="entry name" value="Transferase(Phosphotransferase) domain 1"/>
    <property type="match status" value="1"/>
</dbReference>
<evidence type="ECO:0000259" key="30">
    <source>
        <dbReference type="PROSITE" id="PS50011"/>
    </source>
</evidence>
<protein>
    <recommendedName>
        <fullName evidence="5">non-specific serine/threonine protein kinase</fullName>
        <ecNumber evidence="5">2.7.11.1</ecNumber>
    </recommendedName>
</protein>
<dbReference type="SUPFAM" id="SSF89009">
    <property type="entry name" value="GAT-like domain"/>
    <property type="match status" value="1"/>
</dbReference>
<feature type="domain" description="Protein kinase" evidence="30">
    <location>
        <begin position="1097"/>
        <end position="1366"/>
    </location>
</feature>
<keyword evidence="22" id="KW-0168">Coated pit</keyword>
<evidence type="ECO:0000256" key="19">
    <source>
        <dbReference type="ARBA" id="ARBA00023136"/>
    </source>
</evidence>
<evidence type="ECO:0000256" key="25">
    <source>
        <dbReference type="ARBA" id="ARBA00047899"/>
    </source>
</evidence>
<evidence type="ECO:0000256" key="7">
    <source>
        <dbReference type="ARBA" id="ARBA00022536"/>
    </source>
</evidence>
<dbReference type="GO" id="GO:0005524">
    <property type="term" value="F:ATP binding"/>
    <property type="evidence" value="ECO:0007669"/>
    <property type="project" value="UniProtKB-UniRule"/>
</dbReference>
<dbReference type="GO" id="GO:0030136">
    <property type="term" value="C:clathrin-coated vesicle"/>
    <property type="evidence" value="ECO:0007669"/>
    <property type="project" value="UniProtKB-SubCell"/>
</dbReference>
<keyword evidence="10" id="KW-0808">Transferase</keyword>
<evidence type="ECO:0000256" key="24">
    <source>
        <dbReference type="ARBA" id="ARBA00023329"/>
    </source>
</evidence>
<evidence type="ECO:0000256" key="26">
    <source>
        <dbReference type="ARBA" id="ARBA00048679"/>
    </source>
</evidence>
<dbReference type="InterPro" id="IPR001480">
    <property type="entry name" value="Bulb-type_lectin_dom"/>
</dbReference>
<dbReference type="SUPFAM" id="SSF56112">
    <property type="entry name" value="Protein kinase-like (PK-like)"/>
    <property type="match status" value="1"/>
</dbReference>
<dbReference type="InterPro" id="IPR051343">
    <property type="entry name" value="G-type_lectin_kinases/EP1-like"/>
</dbReference>
<evidence type="ECO:0000256" key="17">
    <source>
        <dbReference type="ARBA" id="ARBA00022989"/>
    </source>
</evidence>
<dbReference type="InterPro" id="IPR017441">
    <property type="entry name" value="Protein_kinase_ATP_BS"/>
</dbReference>
<reference evidence="34" key="1">
    <citation type="submission" date="2019-10" db="EMBL/GenBank/DDBJ databases">
        <authorList>
            <person name="Zhang R."/>
            <person name="Pan Y."/>
            <person name="Wang J."/>
            <person name="Ma R."/>
            <person name="Yu S."/>
        </authorList>
    </citation>
    <scope>NUCLEOTIDE SEQUENCE</scope>
    <source>
        <strain evidence="34">LA-IB0</strain>
        <tissue evidence="34">Leaf</tissue>
    </source>
</reference>
<dbReference type="InterPro" id="IPR013809">
    <property type="entry name" value="ENTH"/>
</dbReference>
<feature type="domain" description="Bulb-type lectin" evidence="31">
    <location>
        <begin position="643"/>
        <end position="759"/>
    </location>
</feature>
<evidence type="ECO:0000256" key="28">
    <source>
        <dbReference type="PROSITE-ProRule" id="PRU10141"/>
    </source>
</evidence>
<dbReference type="GO" id="GO:0006897">
    <property type="term" value="P:endocytosis"/>
    <property type="evidence" value="ECO:0007669"/>
    <property type="project" value="UniProtKB-KW"/>
</dbReference>
<evidence type="ECO:0000313" key="34">
    <source>
        <dbReference type="EMBL" id="KAG8381747.1"/>
    </source>
</evidence>
<feature type="compositionally biased region" description="Basic and acidic residues" evidence="29">
    <location>
        <begin position="162"/>
        <end position="174"/>
    </location>
</feature>
<feature type="compositionally biased region" description="Basic and acidic residues" evidence="29">
    <location>
        <begin position="183"/>
        <end position="197"/>
    </location>
</feature>
<dbReference type="SMART" id="SM00108">
    <property type="entry name" value="B_lectin"/>
    <property type="match status" value="1"/>
</dbReference>
<evidence type="ECO:0000256" key="8">
    <source>
        <dbReference type="ARBA" id="ARBA00022553"/>
    </source>
</evidence>
<dbReference type="CDD" id="cd14066">
    <property type="entry name" value="STKc_IRAK"/>
    <property type="match status" value="1"/>
</dbReference>
<evidence type="ECO:0000259" key="32">
    <source>
        <dbReference type="PROSITE" id="PS50942"/>
    </source>
</evidence>
<proteinExistence type="predicted"/>
<feature type="domain" description="ENTH" evidence="32">
    <location>
        <begin position="21"/>
        <end position="157"/>
    </location>
</feature>
<dbReference type="InterPro" id="IPR008271">
    <property type="entry name" value="Ser/Thr_kinase_AS"/>
</dbReference>
<dbReference type="Gene3D" id="2.90.10.10">
    <property type="entry name" value="Bulb-type lectin domain"/>
    <property type="match status" value="1"/>
</dbReference>
<dbReference type="GO" id="GO:0030246">
    <property type="term" value="F:carbohydrate binding"/>
    <property type="evidence" value="ECO:0007669"/>
    <property type="project" value="UniProtKB-KW"/>
</dbReference>
<dbReference type="PANTHER" id="PTHR47976:SF1">
    <property type="entry name" value="G-TYPE LECTIN S-RECEPTOR-LIKE SERINE_THREONINE-PROTEIN KINASE SD2-5"/>
    <property type="match status" value="1"/>
</dbReference>
<keyword evidence="19 27" id="KW-0472">Membrane</keyword>
<keyword evidence="24" id="KW-0968">Cytoplasmic vesicle</keyword>
<keyword evidence="9" id="KW-0254">Endocytosis</keyword>
<dbReference type="PROSITE" id="PS00108">
    <property type="entry name" value="PROTEIN_KINASE_ST"/>
    <property type="match status" value="1"/>
</dbReference>
<dbReference type="FunFam" id="1.25.40.90:FF:000019">
    <property type="entry name" value="Clathrin coat assembly protein"/>
    <property type="match status" value="1"/>
</dbReference>
<dbReference type="Gene3D" id="1.25.40.90">
    <property type="match status" value="1"/>
</dbReference>
<feature type="region of interest" description="Disordered" evidence="29">
    <location>
        <begin position="162"/>
        <end position="219"/>
    </location>
</feature>
<dbReference type="SMART" id="SM00220">
    <property type="entry name" value="S_TKc"/>
    <property type="match status" value="1"/>
</dbReference>
<gene>
    <name evidence="34" type="ORF">BUALT_Bualt05G0004700</name>
</gene>
<evidence type="ECO:0000256" key="14">
    <source>
        <dbReference type="ARBA" id="ARBA00022741"/>
    </source>
</evidence>
<evidence type="ECO:0000256" key="18">
    <source>
        <dbReference type="ARBA" id="ARBA00023034"/>
    </source>
</evidence>
<evidence type="ECO:0000256" key="29">
    <source>
        <dbReference type="SAM" id="MobiDB-lite"/>
    </source>
</evidence>
<evidence type="ECO:0000256" key="20">
    <source>
        <dbReference type="ARBA" id="ARBA00023157"/>
    </source>
</evidence>
<evidence type="ECO:0000256" key="1">
    <source>
        <dbReference type="ARBA" id="ARBA00004132"/>
    </source>
</evidence>
<dbReference type="SUPFAM" id="SSF51110">
    <property type="entry name" value="alpha-D-mannose-specific plant lectins"/>
    <property type="match status" value="1"/>
</dbReference>
<dbReference type="SMART" id="SM00273">
    <property type="entry name" value="ENTH"/>
    <property type="match status" value="1"/>
</dbReference>
<dbReference type="Pfam" id="PF00069">
    <property type="entry name" value="Pkinase"/>
    <property type="match status" value="1"/>
</dbReference>
<dbReference type="FunFam" id="3.30.200.20:FF:000178">
    <property type="entry name" value="serine/threonine-protein kinase PBS1-like"/>
    <property type="match status" value="1"/>
</dbReference>
<evidence type="ECO:0000256" key="16">
    <source>
        <dbReference type="ARBA" id="ARBA00022840"/>
    </source>
</evidence>
<evidence type="ECO:0000256" key="23">
    <source>
        <dbReference type="ARBA" id="ARBA00023180"/>
    </source>
</evidence>
<keyword evidence="6" id="KW-0723">Serine/threonine-protein kinase</keyword>
<dbReference type="PROSITE" id="PS50927">
    <property type="entry name" value="BULB_LECTIN"/>
    <property type="match status" value="1"/>
</dbReference>
<keyword evidence="16 28" id="KW-0067">ATP-binding</keyword>
<dbReference type="PROSITE" id="PS50942">
    <property type="entry name" value="ENTH"/>
    <property type="match status" value="1"/>
</dbReference>
<evidence type="ECO:0000256" key="15">
    <source>
        <dbReference type="ARBA" id="ARBA00022777"/>
    </source>
</evidence>
<keyword evidence="35" id="KW-1185">Reference proteome</keyword>